<dbReference type="CDD" id="cd15738">
    <property type="entry name" value="FYVE_MTMR_unchar"/>
    <property type="match status" value="1"/>
</dbReference>
<evidence type="ECO:0000256" key="2">
    <source>
        <dbReference type="ARBA" id="ARBA00007471"/>
    </source>
</evidence>
<dbReference type="InterPro" id="IPR030564">
    <property type="entry name" value="Myotubularin"/>
</dbReference>
<protein>
    <recommendedName>
        <fullName evidence="3">phosphatidylinositol-3,5-bisphosphate 3-phosphatase</fullName>
        <ecNumber evidence="3">3.1.3.95</ecNumber>
    </recommendedName>
    <alternativeName>
        <fullName evidence="10">Phosphatidylinositol-3,5-bisphosphate 3-phosphatase</fullName>
    </alternativeName>
</protein>
<dbReference type="SUPFAM" id="SSF57903">
    <property type="entry name" value="FYVE/PHD zinc finger"/>
    <property type="match status" value="1"/>
</dbReference>
<evidence type="ECO:0000256" key="4">
    <source>
        <dbReference type="ARBA" id="ARBA00022723"/>
    </source>
</evidence>
<gene>
    <name evidence="13" type="ORF">CTOB1V02_LOCUS920</name>
</gene>
<dbReference type="GO" id="GO:0004438">
    <property type="term" value="F:phosphatidylinositol-3-phosphate phosphatase activity"/>
    <property type="evidence" value="ECO:0007669"/>
    <property type="project" value="TreeGrafter"/>
</dbReference>
<dbReference type="GO" id="GO:0016020">
    <property type="term" value="C:membrane"/>
    <property type="evidence" value="ECO:0007669"/>
    <property type="project" value="UniProtKB-SubCell"/>
</dbReference>
<dbReference type="Pfam" id="PF06602">
    <property type="entry name" value="Myotub-related"/>
    <property type="match status" value="1"/>
</dbReference>
<dbReference type="SMART" id="SM00404">
    <property type="entry name" value="PTPc_motif"/>
    <property type="match status" value="1"/>
</dbReference>
<name>A0A7R8W5N9_9CRUS</name>
<comment type="similarity">
    <text evidence="2">Belongs to the protein-tyrosine phosphatase family. Non-receptor class myotubularin subfamily.</text>
</comment>
<sequence>MPLNFSSLRFARGLQFQPKHLPLSPSSPPQLLLLAQIEDLFCFHYSSPSAELSSRSIGWSFFDLQAEYQRMGVPNDNWTMTQLNQEYELCDTYPSALFVPASATTPILLGSSRFRSRGRLPVLSYLHRNKAALCRCSQPLSGFSARCMEDEQMMNCIMRANPNAEFMYVIDTRPKINAMANRAAGKGYENESFYDNMKFHFCPIENIHVMRSSLIKLMDACDLKSPSVGSFLSALESSGWLKHIKAVLDTGTFVASLLSTGVSVLVHCSDGWDRTAQVCSLAQLMLDPYYRTLQGFQALVDKEWISFGHKFLDRCAQLYDTSILPSSGTSASNAVSSAGSVMGGFMGGGVTGNSTASAAGGDVSGLPREMSPIFTQFLDAVWQLQQQFPQSFQFNERFLLSLHDAAHSSQYGTFVGNCEKDRVDLRLSKRSHSFWGYVATHHAEYLNAIYKREENKNYILLPNLAPQCIKFWRGMYVRFEEGVHPRDNLSDIHAMLSQHCSCLEDHIKLLNKKVTQSSGKDGLVAPKKKLSETVLPATPHDTDRIIDELKGISLDWKSPRNLEACSCSTPFDHFSVKYNCWKCGQIFCVRCIDKYVALPALQSSRSAPVCRPCYRELRPSSTSVDSPP</sequence>
<evidence type="ECO:0000256" key="3">
    <source>
        <dbReference type="ARBA" id="ARBA00012903"/>
    </source>
</evidence>
<dbReference type="EC" id="3.1.3.95" evidence="3"/>
<evidence type="ECO:0000256" key="11">
    <source>
        <dbReference type="PIRSR" id="PIRSR630564-1"/>
    </source>
</evidence>
<evidence type="ECO:0000256" key="7">
    <source>
        <dbReference type="ARBA" id="ARBA00022833"/>
    </source>
</evidence>
<evidence type="ECO:0000256" key="12">
    <source>
        <dbReference type="PIRSR" id="PIRSR630564-2"/>
    </source>
</evidence>
<reference evidence="13" key="1">
    <citation type="submission" date="2020-11" db="EMBL/GenBank/DDBJ databases">
        <authorList>
            <person name="Tran Van P."/>
        </authorList>
    </citation>
    <scope>NUCLEOTIDE SEQUENCE</scope>
</reference>
<dbReference type="InterPro" id="IPR011011">
    <property type="entry name" value="Znf_FYVE_PHD"/>
</dbReference>
<dbReference type="EMBL" id="OB660123">
    <property type="protein sequence ID" value="CAD7222924.1"/>
    <property type="molecule type" value="Genomic_DNA"/>
</dbReference>
<dbReference type="PANTHER" id="PTHR10807">
    <property type="entry name" value="MYOTUBULARIN-RELATED"/>
    <property type="match status" value="1"/>
</dbReference>
<evidence type="ECO:0000256" key="10">
    <source>
        <dbReference type="ARBA" id="ARBA00032571"/>
    </source>
</evidence>
<evidence type="ECO:0000256" key="5">
    <source>
        <dbReference type="ARBA" id="ARBA00022771"/>
    </source>
</evidence>
<keyword evidence="7" id="KW-0862">Zinc</keyword>
<feature type="binding site" evidence="12">
    <location>
        <begin position="268"/>
        <end position="274"/>
    </location>
    <ligand>
        <name>substrate</name>
    </ligand>
</feature>
<organism evidence="13">
    <name type="scientific">Cyprideis torosa</name>
    <dbReference type="NCBI Taxonomy" id="163714"/>
    <lineage>
        <taxon>Eukaryota</taxon>
        <taxon>Metazoa</taxon>
        <taxon>Ecdysozoa</taxon>
        <taxon>Arthropoda</taxon>
        <taxon>Crustacea</taxon>
        <taxon>Oligostraca</taxon>
        <taxon>Ostracoda</taxon>
        <taxon>Podocopa</taxon>
        <taxon>Podocopida</taxon>
        <taxon>Cytherocopina</taxon>
        <taxon>Cytheroidea</taxon>
        <taxon>Cytherideidae</taxon>
        <taxon>Cyprideis</taxon>
    </lineage>
</organism>
<dbReference type="Pfam" id="PF01363">
    <property type="entry name" value="FYVE"/>
    <property type="match status" value="1"/>
</dbReference>
<keyword evidence="5" id="KW-0863">Zinc-finger</keyword>
<dbReference type="InterPro" id="IPR013083">
    <property type="entry name" value="Znf_RING/FYVE/PHD"/>
</dbReference>
<dbReference type="GO" id="GO:0005737">
    <property type="term" value="C:cytoplasm"/>
    <property type="evidence" value="ECO:0007669"/>
    <property type="project" value="TreeGrafter"/>
</dbReference>
<dbReference type="InterPro" id="IPR017455">
    <property type="entry name" value="Znf_FYVE-rel"/>
</dbReference>
<dbReference type="InterPro" id="IPR016130">
    <property type="entry name" value="Tyr_Pase_AS"/>
</dbReference>
<evidence type="ECO:0000256" key="8">
    <source>
        <dbReference type="ARBA" id="ARBA00023098"/>
    </source>
</evidence>
<dbReference type="GO" id="GO:0008270">
    <property type="term" value="F:zinc ion binding"/>
    <property type="evidence" value="ECO:0007669"/>
    <property type="project" value="UniProtKB-KW"/>
</dbReference>
<dbReference type="PROSITE" id="PS00383">
    <property type="entry name" value="TYR_PHOSPHATASE_1"/>
    <property type="match status" value="1"/>
</dbReference>
<dbReference type="PROSITE" id="PS51339">
    <property type="entry name" value="PPASE_MYOTUBULARIN"/>
    <property type="match status" value="1"/>
</dbReference>
<dbReference type="InterPro" id="IPR010569">
    <property type="entry name" value="Myotubularin-like_Pase_dom"/>
</dbReference>
<feature type="binding site" evidence="12">
    <location>
        <begin position="206"/>
        <end position="207"/>
    </location>
    <ligand>
        <name>substrate</name>
    </ligand>
</feature>
<dbReference type="AlphaFoldDB" id="A0A7R8W5N9"/>
<keyword evidence="6" id="KW-0378">Hydrolase</keyword>
<feature type="active site" description="Phosphocysteine intermediate" evidence="11">
    <location>
        <position position="268"/>
    </location>
</feature>
<dbReference type="SUPFAM" id="SSF52799">
    <property type="entry name" value="(Phosphotyrosine protein) phosphatases II"/>
    <property type="match status" value="1"/>
</dbReference>
<dbReference type="Gene3D" id="3.90.190.10">
    <property type="entry name" value="Protein tyrosine phosphatase superfamily"/>
    <property type="match status" value="1"/>
</dbReference>
<dbReference type="SMART" id="SM00064">
    <property type="entry name" value="FYVE"/>
    <property type="match status" value="1"/>
</dbReference>
<dbReference type="InterPro" id="IPR003595">
    <property type="entry name" value="Tyr_Pase_cat"/>
</dbReference>
<dbReference type="InterPro" id="IPR029021">
    <property type="entry name" value="Prot-tyrosine_phosphatase-like"/>
</dbReference>
<evidence type="ECO:0000256" key="6">
    <source>
        <dbReference type="ARBA" id="ARBA00022801"/>
    </source>
</evidence>
<evidence type="ECO:0000256" key="9">
    <source>
        <dbReference type="ARBA" id="ARBA00023136"/>
    </source>
</evidence>
<keyword evidence="8" id="KW-0443">Lipid metabolism</keyword>
<evidence type="ECO:0000256" key="1">
    <source>
        <dbReference type="ARBA" id="ARBA00004370"/>
    </source>
</evidence>
<dbReference type="Gene3D" id="3.30.40.10">
    <property type="entry name" value="Zinc/RING finger domain, C3HC4 (zinc finger)"/>
    <property type="match status" value="1"/>
</dbReference>
<dbReference type="GO" id="GO:0046856">
    <property type="term" value="P:phosphatidylinositol dephosphorylation"/>
    <property type="evidence" value="ECO:0007669"/>
    <property type="project" value="TreeGrafter"/>
</dbReference>
<dbReference type="GO" id="GO:0052629">
    <property type="term" value="F:phosphatidylinositol-3,5-bisphosphate 3-phosphatase activity"/>
    <property type="evidence" value="ECO:0007669"/>
    <property type="project" value="UniProtKB-EC"/>
</dbReference>
<dbReference type="PANTHER" id="PTHR10807:SF8">
    <property type="entry name" value="PHOSPHATIDYLINOSITOL-3-PHOSPHATE PHOSPHATASE"/>
    <property type="match status" value="1"/>
</dbReference>
<evidence type="ECO:0000313" key="13">
    <source>
        <dbReference type="EMBL" id="CAD7222924.1"/>
    </source>
</evidence>
<keyword evidence="4" id="KW-0479">Metal-binding</keyword>
<dbReference type="OrthoDB" id="271628at2759"/>
<dbReference type="InterPro" id="IPR000306">
    <property type="entry name" value="Znf_FYVE"/>
</dbReference>
<keyword evidence="9" id="KW-0472">Membrane</keyword>
<dbReference type="PROSITE" id="PS50178">
    <property type="entry name" value="ZF_FYVE"/>
    <property type="match status" value="1"/>
</dbReference>
<comment type="subcellular location">
    <subcellularLocation>
        <location evidence="1">Membrane</location>
    </subcellularLocation>
</comment>
<accession>A0A7R8W5N9</accession>
<proteinExistence type="inferred from homology"/>